<feature type="domain" description="UmuC" evidence="3">
    <location>
        <begin position="15"/>
        <end position="150"/>
    </location>
</feature>
<evidence type="ECO:0000313" key="4">
    <source>
        <dbReference type="EMBL" id="GHG01464.1"/>
    </source>
</evidence>
<dbReference type="PANTHER" id="PTHR35369:SF2">
    <property type="entry name" value="BLR3025 PROTEIN"/>
    <property type="match status" value="1"/>
</dbReference>
<evidence type="ECO:0000256" key="1">
    <source>
        <dbReference type="ARBA" id="ARBA00010945"/>
    </source>
</evidence>
<dbReference type="CDD" id="cd03468">
    <property type="entry name" value="PolY_like"/>
    <property type="match status" value="1"/>
</dbReference>
<dbReference type="Proteomes" id="UP000623842">
    <property type="component" value="Unassembled WGS sequence"/>
</dbReference>
<gene>
    <name evidence="4" type="ORF">GCM10017161_32720</name>
</gene>
<dbReference type="RefSeq" id="WP_189772833.1">
    <property type="nucleotide sequence ID" value="NZ_BNCK01000008.1"/>
</dbReference>
<dbReference type="SUPFAM" id="SSF56672">
    <property type="entry name" value="DNA/RNA polymerases"/>
    <property type="match status" value="1"/>
</dbReference>
<dbReference type="InterPro" id="IPR043502">
    <property type="entry name" value="DNA/RNA_pol_sf"/>
</dbReference>
<comment type="similarity">
    <text evidence="1">Belongs to the DNA polymerase type-Y family.</text>
</comment>
<reference evidence="4" key="2">
    <citation type="submission" date="2020-09" db="EMBL/GenBank/DDBJ databases">
        <authorList>
            <person name="Sun Q."/>
            <person name="Kim S."/>
        </authorList>
    </citation>
    <scope>NUCLEOTIDE SEQUENCE</scope>
    <source>
        <strain evidence="4">KCTC 42731</strain>
    </source>
</reference>
<dbReference type="InterPro" id="IPR050356">
    <property type="entry name" value="SulA_CellDiv_inhibitor"/>
</dbReference>
<evidence type="ECO:0000256" key="2">
    <source>
        <dbReference type="ARBA" id="ARBA00022763"/>
    </source>
</evidence>
<evidence type="ECO:0000313" key="5">
    <source>
        <dbReference type="Proteomes" id="UP000623842"/>
    </source>
</evidence>
<dbReference type="EMBL" id="BNCK01000008">
    <property type="protein sequence ID" value="GHG01464.1"/>
    <property type="molecule type" value="Genomic_DNA"/>
</dbReference>
<dbReference type="Gene3D" id="3.30.70.270">
    <property type="match status" value="1"/>
</dbReference>
<reference evidence="4" key="1">
    <citation type="journal article" date="2014" name="Int. J. Syst. Evol. Microbiol.">
        <title>Complete genome sequence of Corynebacterium casei LMG S-19264T (=DSM 44701T), isolated from a smear-ripened cheese.</title>
        <authorList>
            <consortium name="US DOE Joint Genome Institute (JGI-PGF)"/>
            <person name="Walter F."/>
            <person name="Albersmeier A."/>
            <person name="Kalinowski J."/>
            <person name="Ruckert C."/>
        </authorList>
    </citation>
    <scope>NUCLEOTIDE SEQUENCE</scope>
    <source>
        <strain evidence="4">KCTC 42731</strain>
    </source>
</reference>
<organism evidence="4 5">
    <name type="scientific">Thalassotalea marina</name>
    <dbReference type="NCBI Taxonomy" id="1673741"/>
    <lineage>
        <taxon>Bacteria</taxon>
        <taxon>Pseudomonadati</taxon>
        <taxon>Pseudomonadota</taxon>
        <taxon>Gammaproteobacteria</taxon>
        <taxon>Alteromonadales</taxon>
        <taxon>Colwelliaceae</taxon>
        <taxon>Thalassotalea</taxon>
    </lineage>
</organism>
<dbReference type="PANTHER" id="PTHR35369">
    <property type="entry name" value="BLR3025 PROTEIN-RELATED"/>
    <property type="match status" value="1"/>
</dbReference>
<sequence length="468" mass="53606">MTLWLYLHFPSLQLDALFRQPDVGIKPLIIVDEKRNEVVQLSQLAIDEGIRVGMGLGSASSLCSELKVLPYQQQVESRLLKRIAHWLYSVTADIALYPPNGLLLRVSNMLTLHQNLNSYWQHLAQHLNRLALSYHYATGYSPYAARMLARQRLDHICADQHYLQQKIAEQPLICADLEPKVINHLAKVGVHCFDDLLSLSLPALSKRFNIEVVNYIGRLTGQLQHPVNFYIPPEHFEQYLELYYEVSNLQYLEKPLLKLYQLLDRYLRLKDKLAAEVLLVLHQRDSDDLSFSVTAAQGEYRADKWKQLTQLSLESIKLNAPVIAITLKVTRTLNKYAQRVDLFKGSQGSLSSSELVSILSAKLGKDKIKGLQIAHDDRPEVANQLTAPFSVQAKILKSELLRPSLLLPTPVPPTEAIQIVSCPERVVTGWWDDHPVVRDYFIGRSETGRWLWLFKDKNQQWFIHGMFS</sequence>
<dbReference type="PROSITE" id="PS50173">
    <property type="entry name" value="UMUC"/>
    <property type="match status" value="1"/>
</dbReference>
<keyword evidence="5" id="KW-1185">Reference proteome</keyword>
<keyword evidence="2" id="KW-0227">DNA damage</keyword>
<dbReference type="Pfam" id="PF00817">
    <property type="entry name" value="IMS"/>
    <property type="match status" value="1"/>
</dbReference>
<name>A0A919BML3_9GAMM</name>
<proteinExistence type="inferred from homology"/>
<accession>A0A919BML3</accession>
<comment type="caution">
    <text evidence="4">The sequence shown here is derived from an EMBL/GenBank/DDBJ whole genome shotgun (WGS) entry which is preliminary data.</text>
</comment>
<dbReference type="AlphaFoldDB" id="A0A919BML3"/>
<dbReference type="Gene3D" id="3.40.1170.60">
    <property type="match status" value="1"/>
</dbReference>
<protein>
    <submittedName>
        <fullName evidence="4">Nucleotidyltransferase</fullName>
    </submittedName>
</protein>
<dbReference type="InterPro" id="IPR001126">
    <property type="entry name" value="UmuC"/>
</dbReference>
<dbReference type="InterPro" id="IPR043128">
    <property type="entry name" value="Rev_trsase/Diguanyl_cyclase"/>
</dbReference>
<dbReference type="GO" id="GO:0006281">
    <property type="term" value="P:DNA repair"/>
    <property type="evidence" value="ECO:0007669"/>
    <property type="project" value="InterPro"/>
</dbReference>
<evidence type="ECO:0000259" key="3">
    <source>
        <dbReference type="PROSITE" id="PS50173"/>
    </source>
</evidence>